<comment type="caution">
    <text evidence="1">The sequence shown here is derived from an EMBL/GenBank/DDBJ whole genome shotgun (WGS) entry which is preliminary data.</text>
</comment>
<keyword evidence="2" id="KW-1185">Reference proteome</keyword>
<dbReference type="EMBL" id="JANJQO010001889">
    <property type="protein sequence ID" value="KAJ2968839.1"/>
    <property type="molecule type" value="Genomic_DNA"/>
</dbReference>
<dbReference type="Proteomes" id="UP001143910">
    <property type="component" value="Unassembled WGS sequence"/>
</dbReference>
<gene>
    <name evidence="1" type="ORF">NQ176_g8984</name>
</gene>
<sequence length="130" mass="14576">MILIFYAILNYLVDAYEIFAASANAASSTSRSLLAVVLPFATSHMFEKLGIAGACSLLGGILTVMCIIPFIFIWKGEAIRARSKFCVALRERREKLARREERRRLRHERAEIREKAVTEGSGQARGEQTV</sequence>
<evidence type="ECO:0000313" key="2">
    <source>
        <dbReference type="Proteomes" id="UP001143910"/>
    </source>
</evidence>
<proteinExistence type="predicted"/>
<evidence type="ECO:0000313" key="1">
    <source>
        <dbReference type="EMBL" id="KAJ2968839.1"/>
    </source>
</evidence>
<accession>A0ACC1MQ87</accession>
<protein>
    <submittedName>
        <fullName evidence="1">Uncharacterized protein</fullName>
    </submittedName>
</protein>
<organism evidence="1 2">
    <name type="scientific">Zarea fungicola</name>
    <dbReference type="NCBI Taxonomy" id="93591"/>
    <lineage>
        <taxon>Eukaryota</taxon>
        <taxon>Fungi</taxon>
        <taxon>Dikarya</taxon>
        <taxon>Ascomycota</taxon>
        <taxon>Pezizomycotina</taxon>
        <taxon>Sordariomycetes</taxon>
        <taxon>Hypocreomycetidae</taxon>
        <taxon>Hypocreales</taxon>
        <taxon>Cordycipitaceae</taxon>
        <taxon>Zarea</taxon>
    </lineage>
</organism>
<name>A0ACC1MQ87_9HYPO</name>
<reference evidence="1" key="1">
    <citation type="submission" date="2022-08" db="EMBL/GenBank/DDBJ databases">
        <title>Genome Sequence of Lecanicillium fungicola.</title>
        <authorList>
            <person name="Buettner E."/>
        </authorList>
    </citation>
    <scope>NUCLEOTIDE SEQUENCE</scope>
    <source>
        <strain evidence="1">Babe33</strain>
    </source>
</reference>